<organism evidence="1">
    <name type="scientific">Rhizophora mucronata</name>
    <name type="common">Asiatic mangrove</name>
    <dbReference type="NCBI Taxonomy" id="61149"/>
    <lineage>
        <taxon>Eukaryota</taxon>
        <taxon>Viridiplantae</taxon>
        <taxon>Streptophyta</taxon>
        <taxon>Embryophyta</taxon>
        <taxon>Tracheophyta</taxon>
        <taxon>Spermatophyta</taxon>
        <taxon>Magnoliopsida</taxon>
        <taxon>eudicotyledons</taxon>
        <taxon>Gunneridae</taxon>
        <taxon>Pentapetalae</taxon>
        <taxon>rosids</taxon>
        <taxon>fabids</taxon>
        <taxon>Malpighiales</taxon>
        <taxon>Rhizophoraceae</taxon>
        <taxon>Rhizophora</taxon>
    </lineage>
</organism>
<sequence length="61" mass="6941">MNGASGNVRVGGWVGSAERFARFARPDLTRNHLTTQPLMCLNFLSFKPTVKNSNFYFQIFE</sequence>
<proteinExistence type="predicted"/>
<dbReference type="AlphaFoldDB" id="A0A2P2PQS8"/>
<protein>
    <submittedName>
        <fullName evidence="1">Uncharacterized protein</fullName>
    </submittedName>
</protein>
<name>A0A2P2PQS8_RHIMU</name>
<evidence type="ECO:0000313" key="1">
    <source>
        <dbReference type="EMBL" id="MBX57065.1"/>
    </source>
</evidence>
<dbReference type="EMBL" id="GGEC01076581">
    <property type="protein sequence ID" value="MBX57065.1"/>
    <property type="molecule type" value="Transcribed_RNA"/>
</dbReference>
<accession>A0A2P2PQS8</accession>
<reference evidence="1" key="1">
    <citation type="submission" date="2018-02" db="EMBL/GenBank/DDBJ databases">
        <title>Rhizophora mucronata_Transcriptome.</title>
        <authorList>
            <person name="Meera S.P."/>
            <person name="Sreeshan A."/>
            <person name="Augustine A."/>
        </authorList>
    </citation>
    <scope>NUCLEOTIDE SEQUENCE</scope>
    <source>
        <tissue evidence="1">Leaf</tissue>
    </source>
</reference>